<feature type="region of interest" description="Disordered" evidence="1">
    <location>
        <begin position="253"/>
        <end position="301"/>
    </location>
</feature>
<dbReference type="Proteomes" id="UP001215280">
    <property type="component" value="Unassembled WGS sequence"/>
</dbReference>
<sequence>MGGSGVLRRDRAVFPSRTSLPATVLSFSLFPLIPTFVTSVPFTPPPSLLPENRTDLRFPRRGLSALARSGQRASGLDGRRRRVFRGGGGRRRRRREIESPRVARLRPGVGVAARAVLGAVWASDRMLAHAVVVWRGRGSLEWMVPKDAREANLQKTRCAVGRKTDATDMETDVKIDRVYMKWSSTLVLVYRRTRRLRWLQFGAHRAQWSRRDRPPPGTRRCHVSRYHRCGRHKQHLTRICVRVRPRVALTFVPAGPGAGRAGGGRTNKSQRRDCAVSGRQGREGGEMSSLRRASPSPSAQEYPAPAGIILRVVVRVCPPGVHVACRPACWCGAIRVDEGAGAHAGGASGIALLGSSEFPSPRRPDRYPSPTTQTIRDYISAFFLPARPRPPLLPLVLIMRGIVAEEEEGGDDL</sequence>
<feature type="compositionally biased region" description="Gly residues" evidence="1">
    <location>
        <begin position="256"/>
        <end position="265"/>
    </location>
</feature>
<feature type="non-terminal residue" evidence="2">
    <location>
        <position position="413"/>
    </location>
</feature>
<comment type="caution">
    <text evidence="2">The sequence shown here is derived from an EMBL/GenBank/DDBJ whole genome shotgun (WGS) entry which is preliminary data.</text>
</comment>
<name>A0AAD7NL90_9AGAR</name>
<protein>
    <submittedName>
        <fullName evidence="2">Uncharacterized protein</fullName>
    </submittedName>
</protein>
<dbReference type="AlphaFoldDB" id="A0AAD7NL90"/>
<evidence type="ECO:0000256" key="1">
    <source>
        <dbReference type="SAM" id="MobiDB-lite"/>
    </source>
</evidence>
<reference evidence="2" key="1">
    <citation type="submission" date="2023-03" db="EMBL/GenBank/DDBJ databases">
        <title>Massive genome expansion in bonnet fungi (Mycena s.s.) driven by repeated elements and novel gene families across ecological guilds.</title>
        <authorList>
            <consortium name="Lawrence Berkeley National Laboratory"/>
            <person name="Harder C.B."/>
            <person name="Miyauchi S."/>
            <person name="Viragh M."/>
            <person name="Kuo A."/>
            <person name="Thoen E."/>
            <person name="Andreopoulos B."/>
            <person name="Lu D."/>
            <person name="Skrede I."/>
            <person name="Drula E."/>
            <person name="Henrissat B."/>
            <person name="Morin E."/>
            <person name="Kohler A."/>
            <person name="Barry K."/>
            <person name="LaButti K."/>
            <person name="Morin E."/>
            <person name="Salamov A."/>
            <person name="Lipzen A."/>
            <person name="Mereny Z."/>
            <person name="Hegedus B."/>
            <person name="Baldrian P."/>
            <person name="Stursova M."/>
            <person name="Weitz H."/>
            <person name="Taylor A."/>
            <person name="Grigoriev I.V."/>
            <person name="Nagy L.G."/>
            <person name="Martin F."/>
            <person name="Kauserud H."/>
        </authorList>
    </citation>
    <scope>NUCLEOTIDE SEQUENCE</scope>
    <source>
        <strain evidence="2">CBHHK188m</strain>
    </source>
</reference>
<dbReference type="EMBL" id="JARJLG010000034">
    <property type="protein sequence ID" value="KAJ7765914.1"/>
    <property type="molecule type" value="Genomic_DNA"/>
</dbReference>
<proteinExistence type="predicted"/>
<feature type="compositionally biased region" description="Basic and acidic residues" evidence="1">
    <location>
        <begin position="270"/>
        <end position="285"/>
    </location>
</feature>
<feature type="compositionally biased region" description="Low complexity" evidence="1">
    <location>
        <begin position="288"/>
        <end position="299"/>
    </location>
</feature>
<gene>
    <name evidence="2" type="ORF">DFH07DRAFT_938836</name>
</gene>
<organism evidence="2 3">
    <name type="scientific">Mycena maculata</name>
    <dbReference type="NCBI Taxonomy" id="230809"/>
    <lineage>
        <taxon>Eukaryota</taxon>
        <taxon>Fungi</taxon>
        <taxon>Dikarya</taxon>
        <taxon>Basidiomycota</taxon>
        <taxon>Agaricomycotina</taxon>
        <taxon>Agaricomycetes</taxon>
        <taxon>Agaricomycetidae</taxon>
        <taxon>Agaricales</taxon>
        <taxon>Marasmiineae</taxon>
        <taxon>Mycenaceae</taxon>
        <taxon>Mycena</taxon>
    </lineage>
</organism>
<evidence type="ECO:0000313" key="3">
    <source>
        <dbReference type="Proteomes" id="UP001215280"/>
    </source>
</evidence>
<keyword evidence="3" id="KW-1185">Reference proteome</keyword>
<feature type="compositionally biased region" description="Basic residues" evidence="1">
    <location>
        <begin position="79"/>
        <end position="94"/>
    </location>
</feature>
<feature type="region of interest" description="Disordered" evidence="1">
    <location>
        <begin position="69"/>
        <end position="98"/>
    </location>
</feature>
<accession>A0AAD7NL90</accession>
<evidence type="ECO:0000313" key="2">
    <source>
        <dbReference type="EMBL" id="KAJ7765914.1"/>
    </source>
</evidence>